<evidence type="ECO:0000313" key="3">
    <source>
        <dbReference type="EMBL" id="CAF1582265.1"/>
    </source>
</evidence>
<feature type="chain" id="PRO_5036229429" evidence="1">
    <location>
        <begin position="20"/>
        <end position="171"/>
    </location>
</feature>
<name>A0A815ZGP8_9BILA</name>
<gene>
    <name evidence="2" type="ORF">BJG266_LOCUS33041</name>
    <name evidence="3" type="ORF">QVE165_LOCUS50183</name>
</gene>
<dbReference type="EMBL" id="CAJNOM010000964">
    <property type="protein sequence ID" value="CAF1582265.1"/>
    <property type="molecule type" value="Genomic_DNA"/>
</dbReference>
<evidence type="ECO:0000256" key="1">
    <source>
        <dbReference type="SAM" id="SignalP"/>
    </source>
</evidence>
<keyword evidence="4" id="KW-1185">Reference proteome</keyword>
<protein>
    <submittedName>
        <fullName evidence="3">Uncharacterized protein</fullName>
    </submittedName>
</protein>
<accession>A0A815ZGP8</accession>
<keyword evidence="1" id="KW-0732">Signal</keyword>
<proteinExistence type="predicted"/>
<dbReference type="Proteomes" id="UP000663877">
    <property type="component" value="Unassembled WGS sequence"/>
</dbReference>
<dbReference type="AlphaFoldDB" id="A0A815ZGP8"/>
<reference evidence="3" key="1">
    <citation type="submission" date="2021-02" db="EMBL/GenBank/DDBJ databases">
        <authorList>
            <person name="Nowell W R."/>
        </authorList>
    </citation>
    <scope>NUCLEOTIDE SEQUENCE</scope>
</reference>
<dbReference type="EMBL" id="CAJNOI010000603">
    <property type="protein sequence ID" value="CAF1315288.1"/>
    <property type="molecule type" value="Genomic_DNA"/>
</dbReference>
<evidence type="ECO:0000313" key="2">
    <source>
        <dbReference type="EMBL" id="CAF1315288.1"/>
    </source>
</evidence>
<feature type="signal peptide" evidence="1">
    <location>
        <begin position="1"/>
        <end position="19"/>
    </location>
</feature>
<comment type="caution">
    <text evidence="3">The sequence shown here is derived from an EMBL/GenBank/DDBJ whole genome shotgun (WGS) entry which is preliminary data.</text>
</comment>
<organism evidence="3 4">
    <name type="scientific">Adineta steineri</name>
    <dbReference type="NCBI Taxonomy" id="433720"/>
    <lineage>
        <taxon>Eukaryota</taxon>
        <taxon>Metazoa</taxon>
        <taxon>Spiralia</taxon>
        <taxon>Gnathifera</taxon>
        <taxon>Rotifera</taxon>
        <taxon>Eurotatoria</taxon>
        <taxon>Bdelloidea</taxon>
        <taxon>Adinetida</taxon>
        <taxon>Adinetidae</taxon>
        <taxon>Adineta</taxon>
    </lineage>
</organism>
<dbReference type="Proteomes" id="UP000663832">
    <property type="component" value="Unassembled WGS sequence"/>
</dbReference>
<sequence>MLAMIWIFIVLIGIASVEGRTNASGVLLVNTIWSIAKSPIYITGNIGVPDNVRLTIEAGVQVIFPNNGNYQILVKGGSLTVRGSSKSSVRFIAQGLSDSNCMITFKGSQLSKSSFSYAYFEGPKGAICLQNSADGLPQNAYTVRSEFVTFNRTTILAAGDLNKNGNNSKQH</sequence>
<evidence type="ECO:0000313" key="4">
    <source>
        <dbReference type="Proteomes" id="UP000663832"/>
    </source>
</evidence>